<proteinExistence type="predicted"/>
<name>Q9KFK1_HALH5</name>
<dbReference type="AlphaFoldDB" id="Q9KFK1"/>
<feature type="domain" description="N-acetyltransferase" evidence="2">
    <location>
        <begin position="1"/>
        <end position="157"/>
    </location>
</feature>
<reference evidence="3 4" key="1">
    <citation type="journal article" date="2000" name="Nucleic Acids Res.">
        <title>Complete genome sequence of the alkaliphilic bacterium Bacillus halodurans and genomic sequence comparison with Bacillus subtilis.</title>
        <authorList>
            <person name="Takami H."/>
            <person name="Nakasone K."/>
            <person name="Takaki Y."/>
            <person name="Maeno G."/>
            <person name="Sasaki R."/>
            <person name="Masui N."/>
            <person name="Fuji F."/>
            <person name="Hirama C."/>
            <person name="Nakamura Y."/>
            <person name="Ogasawara N."/>
            <person name="Kuhara S."/>
            <person name="Horikoshi K."/>
        </authorList>
    </citation>
    <scope>NUCLEOTIDE SEQUENCE [LARGE SCALE GENOMIC DNA]</scope>
    <source>
        <strain evidence="4">ATCC BAA-125 / DSM 18197 / FERM 7344 / JCM 9153 / C-125</strain>
    </source>
</reference>
<keyword evidence="1" id="KW-0808">Transferase</keyword>
<dbReference type="CDD" id="cd04301">
    <property type="entry name" value="NAT_SF"/>
    <property type="match status" value="1"/>
</dbReference>
<dbReference type="KEGG" id="bha:BH0478"/>
<dbReference type="RefSeq" id="WP_010896656.1">
    <property type="nucleotide sequence ID" value="NC_002570.2"/>
</dbReference>
<evidence type="ECO:0000313" key="3">
    <source>
        <dbReference type="EMBL" id="BAB04197.1"/>
    </source>
</evidence>
<gene>
    <name evidence="3" type="ordered locus">BH0478</name>
</gene>
<organism evidence="3 4">
    <name type="scientific">Halalkalibacterium halodurans (strain ATCC BAA-125 / DSM 18197 / FERM 7344 / JCM 9153 / C-125)</name>
    <name type="common">Bacillus halodurans</name>
    <dbReference type="NCBI Taxonomy" id="272558"/>
    <lineage>
        <taxon>Bacteria</taxon>
        <taxon>Bacillati</taxon>
        <taxon>Bacillota</taxon>
        <taxon>Bacilli</taxon>
        <taxon>Bacillales</taxon>
        <taxon>Bacillaceae</taxon>
        <taxon>Halalkalibacterium (ex Joshi et al. 2022)</taxon>
    </lineage>
</organism>
<dbReference type="GO" id="GO:0008080">
    <property type="term" value="F:N-acetyltransferase activity"/>
    <property type="evidence" value="ECO:0007669"/>
    <property type="project" value="InterPro"/>
</dbReference>
<dbReference type="PANTHER" id="PTHR13947:SF37">
    <property type="entry name" value="LD18367P"/>
    <property type="match status" value="1"/>
</dbReference>
<dbReference type="STRING" id="272558.gene:10726331"/>
<dbReference type="InterPro" id="IPR016181">
    <property type="entry name" value="Acyl_CoA_acyltransferase"/>
</dbReference>
<dbReference type="InterPro" id="IPR000182">
    <property type="entry name" value="GNAT_dom"/>
</dbReference>
<dbReference type="Proteomes" id="UP000001258">
    <property type="component" value="Chromosome"/>
</dbReference>
<dbReference type="PANTHER" id="PTHR13947">
    <property type="entry name" value="GNAT FAMILY N-ACETYLTRANSFERASE"/>
    <property type="match status" value="1"/>
</dbReference>
<dbReference type="PIR" id="F83709">
    <property type="entry name" value="F83709"/>
</dbReference>
<dbReference type="HOGENOM" id="CLU_105924_1_1_9"/>
<evidence type="ECO:0000259" key="2">
    <source>
        <dbReference type="PROSITE" id="PS51186"/>
    </source>
</evidence>
<dbReference type="EMBL" id="BA000004">
    <property type="protein sequence ID" value="BAB04197.1"/>
    <property type="molecule type" value="Genomic_DNA"/>
</dbReference>
<accession>Q9KFK1</accession>
<evidence type="ECO:0000313" key="4">
    <source>
        <dbReference type="Proteomes" id="UP000001258"/>
    </source>
</evidence>
<dbReference type="Pfam" id="PF00583">
    <property type="entry name" value="Acetyltransf_1"/>
    <property type="match status" value="1"/>
</dbReference>
<dbReference type="InterPro" id="IPR050769">
    <property type="entry name" value="NAT_camello-type"/>
</dbReference>
<sequence>MIKPWDPSDASYVIDSHYALYKKERGYDETFRAFIAKKVDEIKTRGSDRERIWIVQEGKKRLGSIAITEESECVARLGLFLLAPEARGKGYGKQLIDSALTFCREVGYEKVTLTTNSDLHTARALYEKFGFAIVHQVKKQYSGYELVDETWERSLLS</sequence>
<dbReference type="SUPFAM" id="SSF55729">
    <property type="entry name" value="Acyl-CoA N-acyltransferases (Nat)"/>
    <property type="match status" value="1"/>
</dbReference>
<evidence type="ECO:0000256" key="1">
    <source>
        <dbReference type="ARBA" id="ARBA00022679"/>
    </source>
</evidence>
<keyword evidence="4" id="KW-1185">Reference proteome</keyword>
<dbReference type="Gene3D" id="3.40.630.30">
    <property type="match status" value="1"/>
</dbReference>
<protein>
    <submittedName>
        <fullName evidence="3">BH0478 protein</fullName>
    </submittedName>
</protein>
<dbReference type="PROSITE" id="PS51186">
    <property type="entry name" value="GNAT"/>
    <property type="match status" value="1"/>
</dbReference>
<dbReference type="eggNOG" id="COG0456">
    <property type="taxonomic scope" value="Bacteria"/>
</dbReference>